<keyword evidence="2" id="KW-1185">Reference proteome</keyword>
<organism evidence="1 2">
    <name type="scientific">Gossypium harknessii</name>
    <dbReference type="NCBI Taxonomy" id="34285"/>
    <lineage>
        <taxon>Eukaryota</taxon>
        <taxon>Viridiplantae</taxon>
        <taxon>Streptophyta</taxon>
        <taxon>Embryophyta</taxon>
        <taxon>Tracheophyta</taxon>
        <taxon>Spermatophyta</taxon>
        <taxon>Magnoliopsida</taxon>
        <taxon>eudicotyledons</taxon>
        <taxon>Gunneridae</taxon>
        <taxon>Pentapetalae</taxon>
        <taxon>rosids</taxon>
        <taxon>malvids</taxon>
        <taxon>Malvales</taxon>
        <taxon>Malvaceae</taxon>
        <taxon>Malvoideae</taxon>
        <taxon>Gossypium</taxon>
    </lineage>
</organism>
<dbReference type="EMBL" id="JABFAD010000007">
    <property type="protein sequence ID" value="MBA0802679.1"/>
    <property type="molecule type" value="Genomic_DNA"/>
</dbReference>
<feature type="non-terminal residue" evidence="1">
    <location>
        <position position="256"/>
    </location>
</feature>
<reference evidence="1 2" key="1">
    <citation type="journal article" date="2019" name="Genome Biol. Evol.">
        <title>Insights into the evolution of the New World diploid cottons (Gossypium, subgenus Houzingenia) based on genome sequencing.</title>
        <authorList>
            <person name="Grover C.E."/>
            <person name="Arick M.A. 2nd"/>
            <person name="Thrash A."/>
            <person name="Conover J.L."/>
            <person name="Sanders W.S."/>
            <person name="Peterson D.G."/>
            <person name="Frelichowski J.E."/>
            <person name="Scheffler J.A."/>
            <person name="Scheffler B.E."/>
            <person name="Wendel J.F."/>
        </authorList>
    </citation>
    <scope>NUCLEOTIDE SEQUENCE [LARGE SCALE GENOMIC DNA]</scope>
    <source>
        <strain evidence="1">0</strain>
        <tissue evidence="1">Leaf</tissue>
    </source>
</reference>
<dbReference type="Proteomes" id="UP000593560">
    <property type="component" value="Unassembled WGS sequence"/>
</dbReference>
<evidence type="ECO:0000313" key="1">
    <source>
        <dbReference type="EMBL" id="MBA0802679.1"/>
    </source>
</evidence>
<sequence>MGMVICVGPLGTMGDKKNIHGFGDGVDRGSKRMRWRSYVDDVVMNEQQGDRASFTDIFTLSGDDIIPKEGYVITRAREDYTNALSKGPCIYGHYLTIQPWIKAFTAILQLGMTDWFDLGWINMFGLDYLDNYCLMQIVMTPETLVYDMGMAMELGVGKILISCLAGRFSLKLRQYDCLQIQYMLGGCLFWGQELSRSIFNCNSLQDFDGVELATTRVGLRERLQTNKEKVGDDLQGFLHVQYAELKLKLCFMFSKI</sequence>
<protein>
    <submittedName>
        <fullName evidence="1">Uncharacterized protein</fullName>
    </submittedName>
</protein>
<name>A0A7J9GYK4_9ROSI</name>
<dbReference type="AlphaFoldDB" id="A0A7J9GYK4"/>
<proteinExistence type="predicted"/>
<evidence type="ECO:0000313" key="2">
    <source>
        <dbReference type="Proteomes" id="UP000593560"/>
    </source>
</evidence>
<accession>A0A7J9GYK4</accession>
<gene>
    <name evidence="1" type="ORF">Gohar_012956</name>
</gene>
<comment type="caution">
    <text evidence="1">The sequence shown here is derived from an EMBL/GenBank/DDBJ whole genome shotgun (WGS) entry which is preliminary data.</text>
</comment>